<reference evidence="2 3" key="1">
    <citation type="submission" date="2014-03" db="EMBL/GenBank/DDBJ databases">
        <title>Draft genome of the hookworm Oesophagostomum dentatum.</title>
        <authorList>
            <person name="Mitreva M."/>
        </authorList>
    </citation>
    <scope>NUCLEOTIDE SEQUENCE [LARGE SCALE GENOMIC DNA]</scope>
    <source>
        <strain evidence="2 3">OD-Hann</strain>
    </source>
</reference>
<sequence length="162" mass="18318">MGCVRPLFITLSWIAFVFAEANIAEVTILKYDGLKSNYFRSRAQLKQFYHFQFCLCPHDANPQSQSPFHNKCECTPLTRGKRVADSYPHAVFSSSCIFKTSSTSCLKATFARNSGPISSNERLLIRVTIEKTTISQPEWQELPIYNLKGTYPIRTAAGPSLR</sequence>
<keyword evidence="1" id="KW-0732">Signal</keyword>
<evidence type="ECO:0008006" key="4">
    <source>
        <dbReference type="Google" id="ProtNLM"/>
    </source>
</evidence>
<organism evidence="2 3">
    <name type="scientific">Oesophagostomum dentatum</name>
    <name type="common">Nodular worm</name>
    <dbReference type="NCBI Taxonomy" id="61180"/>
    <lineage>
        <taxon>Eukaryota</taxon>
        <taxon>Metazoa</taxon>
        <taxon>Ecdysozoa</taxon>
        <taxon>Nematoda</taxon>
        <taxon>Chromadorea</taxon>
        <taxon>Rhabditida</taxon>
        <taxon>Rhabditina</taxon>
        <taxon>Rhabditomorpha</taxon>
        <taxon>Strongyloidea</taxon>
        <taxon>Strongylidae</taxon>
        <taxon>Oesophagostomum</taxon>
    </lineage>
</organism>
<gene>
    <name evidence="2" type="ORF">OESDEN_03713</name>
</gene>
<evidence type="ECO:0000313" key="2">
    <source>
        <dbReference type="EMBL" id="KHJ96329.1"/>
    </source>
</evidence>
<protein>
    <recommendedName>
        <fullName evidence="4">Phlebovirus glycoprotein G2 fusion domain-containing protein</fullName>
    </recommendedName>
</protein>
<evidence type="ECO:0000313" key="3">
    <source>
        <dbReference type="Proteomes" id="UP000053660"/>
    </source>
</evidence>
<dbReference type="EMBL" id="KN549696">
    <property type="protein sequence ID" value="KHJ96329.1"/>
    <property type="molecule type" value="Genomic_DNA"/>
</dbReference>
<proteinExistence type="predicted"/>
<keyword evidence="3" id="KW-1185">Reference proteome</keyword>
<feature type="chain" id="PRO_5002062580" description="Phlebovirus glycoprotein G2 fusion domain-containing protein" evidence="1">
    <location>
        <begin position="20"/>
        <end position="162"/>
    </location>
</feature>
<evidence type="ECO:0000256" key="1">
    <source>
        <dbReference type="SAM" id="SignalP"/>
    </source>
</evidence>
<dbReference type="AlphaFoldDB" id="A0A0B1TGE1"/>
<dbReference type="Proteomes" id="UP000053660">
    <property type="component" value="Unassembled WGS sequence"/>
</dbReference>
<name>A0A0B1TGE1_OESDE</name>
<dbReference type="OrthoDB" id="337038at2759"/>
<feature type="signal peptide" evidence="1">
    <location>
        <begin position="1"/>
        <end position="19"/>
    </location>
</feature>
<accession>A0A0B1TGE1</accession>